<accession>A0ABR2CFQ0</accession>
<reference evidence="2 3" key="1">
    <citation type="journal article" date="2024" name="G3 (Bethesda)">
        <title>Genome assembly of Hibiscus sabdariffa L. provides insights into metabolisms of medicinal natural products.</title>
        <authorList>
            <person name="Kim T."/>
        </authorList>
    </citation>
    <scope>NUCLEOTIDE SEQUENCE [LARGE SCALE GENOMIC DNA]</scope>
    <source>
        <strain evidence="2">TK-2024</strain>
        <tissue evidence="2">Old leaves</tissue>
    </source>
</reference>
<evidence type="ECO:0000256" key="1">
    <source>
        <dbReference type="SAM" id="MobiDB-lite"/>
    </source>
</evidence>
<feature type="compositionally biased region" description="Basic and acidic residues" evidence="1">
    <location>
        <begin position="64"/>
        <end position="76"/>
    </location>
</feature>
<sequence length="76" mass="8336">MKEFEELVFLKNNHMKADPNAPPRRGHGRPPKPKAPLPPGMVLSSGRPRGRPPNGPSSLVGNHVEGRGRWLDPKGE</sequence>
<proteinExistence type="predicted"/>
<keyword evidence="3" id="KW-1185">Reference proteome</keyword>
<organism evidence="2 3">
    <name type="scientific">Hibiscus sabdariffa</name>
    <name type="common">roselle</name>
    <dbReference type="NCBI Taxonomy" id="183260"/>
    <lineage>
        <taxon>Eukaryota</taxon>
        <taxon>Viridiplantae</taxon>
        <taxon>Streptophyta</taxon>
        <taxon>Embryophyta</taxon>
        <taxon>Tracheophyta</taxon>
        <taxon>Spermatophyta</taxon>
        <taxon>Magnoliopsida</taxon>
        <taxon>eudicotyledons</taxon>
        <taxon>Gunneridae</taxon>
        <taxon>Pentapetalae</taxon>
        <taxon>rosids</taxon>
        <taxon>malvids</taxon>
        <taxon>Malvales</taxon>
        <taxon>Malvaceae</taxon>
        <taxon>Malvoideae</taxon>
        <taxon>Hibiscus</taxon>
    </lineage>
</organism>
<dbReference type="PRINTS" id="PR00929">
    <property type="entry name" value="ATHOOK"/>
</dbReference>
<dbReference type="InterPro" id="IPR017956">
    <property type="entry name" value="AT_hook_DNA-bd_motif"/>
</dbReference>
<evidence type="ECO:0000313" key="3">
    <source>
        <dbReference type="Proteomes" id="UP001472677"/>
    </source>
</evidence>
<protein>
    <submittedName>
        <fullName evidence="2">Uncharacterized protein</fullName>
    </submittedName>
</protein>
<feature type="region of interest" description="Disordered" evidence="1">
    <location>
        <begin position="12"/>
        <end position="76"/>
    </location>
</feature>
<comment type="caution">
    <text evidence="2">The sequence shown here is derived from an EMBL/GenBank/DDBJ whole genome shotgun (WGS) entry which is preliminary data.</text>
</comment>
<name>A0ABR2CFQ0_9ROSI</name>
<dbReference type="EMBL" id="JBBPBM010000055">
    <property type="protein sequence ID" value="KAK8517736.1"/>
    <property type="molecule type" value="Genomic_DNA"/>
</dbReference>
<gene>
    <name evidence="2" type="ORF">V6N12_016577</name>
</gene>
<dbReference type="Proteomes" id="UP001472677">
    <property type="component" value="Unassembled WGS sequence"/>
</dbReference>
<evidence type="ECO:0000313" key="2">
    <source>
        <dbReference type="EMBL" id="KAK8517736.1"/>
    </source>
</evidence>